<dbReference type="GO" id="GO:0022857">
    <property type="term" value="F:transmembrane transporter activity"/>
    <property type="evidence" value="ECO:0007669"/>
    <property type="project" value="InterPro"/>
</dbReference>
<dbReference type="Gene3D" id="1.20.1250.20">
    <property type="entry name" value="MFS general substrate transporter like domains"/>
    <property type="match status" value="1"/>
</dbReference>
<feature type="transmembrane region" description="Helical" evidence="7">
    <location>
        <begin position="139"/>
        <end position="161"/>
    </location>
</feature>
<accession>A0AAF0Y265</accession>
<feature type="transmembrane region" description="Helical" evidence="7">
    <location>
        <begin position="394"/>
        <end position="414"/>
    </location>
</feature>
<feature type="transmembrane region" description="Helical" evidence="7">
    <location>
        <begin position="353"/>
        <end position="374"/>
    </location>
</feature>
<evidence type="ECO:0000256" key="6">
    <source>
        <dbReference type="SAM" id="MobiDB-lite"/>
    </source>
</evidence>
<evidence type="ECO:0000313" key="8">
    <source>
        <dbReference type="EMBL" id="WOO78685.1"/>
    </source>
</evidence>
<evidence type="ECO:0000313" key="9">
    <source>
        <dbReference type="Proteomes" id="UP000827549"/>
    </source>
</evidence>
<comment type="subcellular location">
    <subcellularLocation>
        <location evidence="1">Membrane</location>
        <topology evidence="1">Multi-pass membrane protein</topology>
    </subcellularLocation>
</comment>
<feature type="region of interest" description="Disordered" evidence="6">
    <location>
        <begin position="1"/>
        <end position="26"/>
    </location>
</feature>
<dbReference type="SUPFAM" id="SSF103473">
    <property type="entry name" value="MFS general substrate transporter"/>
    <property type="match status" value="1"/>
</dbReference>
<dbReference type="GeneID" id="87805472"/>
<dbReference type="InterPro" id="IPR000109">
    <property type="entry name" value="POT_fam"/>
</dbReference>
<dbReference type="InterPro" id="IPR036259">
    <property type="entry name" value="MFS_trans_sf"/>
</dbReference>
<keyword evidence="5 7" id="KW-0472">Membrane</keyword>
<dbReference type="PANTHER" id="PTHR11654">
    <property type="entry name" value="OLIGOPEPTIDE TRANSPORTER-RELATED"/>
    <property type="match status" value="1"/>
</dbReference>
<feature type="transmembrane region" description="Helical" evidence="7">
    <location>
        <begin position="167"/>
        <end position="185"/>
    </location>
</feature>
<proteinExistence type="inferred from homology"/>
<reference evidence="8" key="1">
    <citation type="submission" date="2023-10" db="EMBL/GenBank/DDBJ databases">
        <authorList>
            <person name="Noh H."/>
        </authorList>
    </citation>
    <scope>NUCLEOTIDE SEQUENCE</scope>
    <source>
        <strain evidence="8">DUCC4014</strain>
    </source>
</reference>
<evidence type="ECO:0000256" key="7">
    <source>
        <dbReference type="SAM" id="Phobius"/>
    </source>
</evidence>
<feature type="transmembrane region" description="Helical" evidence="7">
    <location>
        <begin position="531"/>
        <end position="552"/>
    </location>
</feature>
<feature type="transmembrane region" description="Helical" evidence="7">
    <location>
        <begin position="466"/>
        <end position="490"/>
    </location>
</feature>
<feature type="transmembrane region" description="Helical" evidence="7">
    <location>
        <begin position="224"/>
        <end position="245"/>
    </location>
</feature>
<dbReference type="EMBL" id="CP086715">
    <property type="protein sequence ID" value="WOO78685.1"/>
    <property type="molecule type" value="Genomic_DNA"/>
</dbReference>
<dbReference type="Proteomes" id="UP000827549">
    <property type="component" value="Chromosome 2"/>
</dbReference>
<feature type="compositionally biased region" description="Basic and acidic residues" evidence="6">
    <location>
        <begin position="1"/>
        <end position="18"/>
    </location>
</feature>
<evidence type="ECO:0000256" key="5">
    <source>
        <dbReference type="ARBA" id="ARBA00023136"/>
    </source>
</evidence>
<dbReference type="Pfam" id="PF00854">
    <property type="entry name" value="PTR2"/>
    <property type="match status" value="1"/>
</dbReference>
<keyword evidence="3 7" id="KW-0812">Transmembrane</keyword>
<name>A0AAF0Y265_9TREE</name>
<evidence type="ECO:0000256" key="4">
    <source>
        <dbReference type="ARBA" id="ARBA00022989"/>
    </source>
</evidence>
<gene>
    <name evidence="8" type="primary">PTR2_0</name>
    <name evidence="8" type="ORF">LOC62_02G002224</name>
</gene>
<keyword evidence="9" id="KW-1185">Reference proteome</keyword>
<keyword evidence="4 7" id="KW-1133">Transmembrane helix</keyword>
<evidence type="ECO:0000256" key="3">
    <source>
        <dbReference type="ARBA" id="ARBA00022692"/>
    </source>
</evidence>
<feature type="transmembrane region" description="Helical" evidence="7">
    <location>
        <begin position="104"/>
        <end position="127"/>
    </location>
</feature>
<dbReference type="AlphaFoldDB" id="A0AAF0Y265"/>
<organism evidence="8 9">
    <name type="scientific">Vanrija pseudolonga</name>
    <dbReference type="NCBI Taxonomy" id="143232"/>
    <lineage>
        <taxon>Eukaryota</taxon>
        <taxon>Fungi</taxon>
        <taxon>Dikarya</taxon>
        <taxon>Basidiomycota</taxon>
        <taxon>Agaricomycotina</taxon>
        <taxon>Tremellomycetes</taxon>
        <taxon>Trichosporonales</taxon>
        <taxon>Trichosporonaceae</taxon>
        <taxon>Vanrija</taxon>
    </lineage>
</organism>
<feature type="transmembrane region" description="Helical" evidence="7">
    <location>
        <begin position="251"/>
        <end position="272"/>
    </location>
</feature>
<feature type="transmembrane region" description="Helical" evidence="7">
    <location>
        <begin position="502"/>
        <end position="525"/>
    </location>
</feature>
<evidence type="ECO:0000256" key="2">
    <source>
        <dbReference type="ARBA" id="ARBA00005982"/>
    </source>
</evidence>
<feature type="transmembrane region" description="Helical" evidence="7">
    <location>
        <begin position="426"/>
        <end position="446"/>
    </location>
</feature>
<dbReference type="GO" id="GO:0016020">
    <property type="term" value="C:membrane"/>
    <property type="evidence" value="ECO:0007669"/>
    <property type="project" value="UniProtKB-SubCell"/>
</dbReference>
<sequence>MASSIKDKDQDVESKSLEGDLDPDTVPTEHELATLRRVPAAMPWPALLLCFAELAERASYYGTSGLFFNFVKNPLPKGGSGTGAVPRGDAYKNAKPGALGKGLVAANAVTTTFTFLSYVIPIVGAILADTRWGRYKAVWVGTLVGIFAHILIVVPAIPAVIKVPDASLALLIVSIMVLAFAAGFLKPSISPLLCDQVTVKRPTIRVQKNGERVIVDPETTIGRWLMIFYLSVNIGCFFSIATTYAERFVGFWLGLFLPGIVYAFVPIVLLLIKNRLQHAPPQGSVVLEALGVLRILLADGGIWKALRGGGDAFWDRARPSYIAKHNNVAHPEKVFWDDLFVDEIRRTVSACGFFVLLPIYNLAQLGIASQLGAMSVSMVLNHIPNDIMANFNPLGVVVGSPLLTYGFYPFMAYIGYPLAPMTRISIGFVIGSIGSTIAAIVQWKIYQTSPCGWYATSCDDVSKVSIAWLIPILVIPAIGELMVNVTAYEVAYTHAPARMKGLVFALCLFSTAISAAFSLACAGLIKDPWLVWPWVALTVAALICAVIFPTYFRHMNKAPHTWNDEARQAGKLTGFTLNKTEAARVEEEVSPELRKY</sequence>
<protein>
    <submittedName>
        <fullName evidence="8">Peptide transporter PTR2</fullName>
    </submittedName>
</protein>
<evidence type="ECO:0000256" key="1">
    <source>
        <dbReference type="ARBA" id="ARBA00004141"/>
    </source>
</evidence>
<comment type="similarity">
    <text evidence="2">Belongs to the major facilitator superfamily. Proton-dependent oligopeptide transporter (POT/PTR) (TC 2.A.17) family.</text>
</comment>
<dbReference type="RefSeq" id="XP_062624717.1">
    <property type="nucleotide sequence ID" value="XM_062768733.1"/>
</dbReference>